<dbReference type="RefSeq" id="WP_196937025.1">
    <property type="nucleotide sequence ID" value="NZ_MU158698.1"/>
</dbReference>
<dbReference type="InterPro" id="IPR050097">
    <property type="entry name" value="Ferredoxin-NADP_redctase_2"/>
</dbReference>
<evidence type="ECO:0000259" key="3">
    <source>
        <dbReference type="Pfam" id="PF07992"/>
    </source>
</evidence>
<dbReference type="PRINTS" id="PR00368">
    <property type="entry name" value="FADPNR"/>
</dbReference>
<dbReference type="AlphaFoldDB" id="A0A928V129"/>
<name>A0A928V129_9SPHI</name>
<keyword evidence="1" id="KW-0285">Flavoprotein</keyword>
<protein>
    <submittedName>
        <fullName evidence="4">Pyridine nucleotide-disulfide oxidoreductase</fullName>
    </submittedName>
</protein>
<evidence type="ECO:0000256" key="1">
    <source>
        <dbReference type="ARBA" id="ARBA00022630"/>
    </source>
</evidence>
<evidence type="ECO:0000313" key="5">
    <source>
        <dbReference type="Proteomes" id="UP000616201"/>
    </source>
</evidence>
<evidence type="ECO:0000256" key="2">
    <source>
        <dbReference type="ARBA" id="ARBA00023002"/>
    </source>
</evidence>
<dbReference type="PANTHER" id="PTHR48105">
    <property type="entry name" value="THIOREDOXIN REDUCTASE 1-RELATED-RELATED"/>
    <property type="match status" value="1"/>
</dbReference>
<feature type="domain" description="FAD/NAD(P)-binding" evidence="3">
    <location>
        <begin position="6"/>
        <end position="285"/>
    </location>
</feature>
<reference evidence="4" key="1">
    <citation type="submission" date="2018-02" db="EMBL/GenBank/DDBJ databases">
        <authorList>
            <person name="Vasarhelyi B.M."/>
            <person name="Deshmukh S."/>
            <person name="Balint B."/>
            <person name="Kukolya J."/>
        </authorList>
    </citation>
    <scope>NUCLEOTIDE SEQUENCE</scope>
    <source>
        <strain evidence="4">KB22</strain>
    </source>
</reference>
<dbReference type="GO" id="GO:0016491">
    <property type="term" value="F:oxidoreductase activity"/>
    <property type="evidence" value="ECO:0007669"/>
    <property type="project" value="UniProtKB-KW"/>
</dbReference>
<accession>A0A928V129</accession>
<proteinExistence type="predicted"/>
<gene>
    <name evidence="4" type="ORF">C4F49_15940</name>
</gene>
<comment type="caution">
    <text evidence="4">The sequence shown here is derived from an EMBL/GenBank/DDBJ whole genome shotgun (WGS) entry which is preliminary data.</text>
</comment>
<keyword evidence="2" id="KW-0560">Oxidoreductase</keyword>
<dbReference type="Gene3D" id="3.50.50.60">
    <property type="entry name" value="FAD/NAD(P)-binding domain"/>
    <property type="match status" value="2"/>
</dbReference>
<evidence type="ECO:0000313" key="4">
    <source>
        <dbReference type="EMBL" id="MBE8715175.1"/>
    </source>
</evidence>
<organism evidence="4 5">
    <name type="scientific">Sphingobacterium hungaricum</name>
    <dbReference type="NCBI Taxonomy" id="2082723"/>
    <lineage>
        <taxon>Bacteria</taxon>
        <taxon>Pseudomonadati</taxon>
        <taxon>Bacteroidota</taxon>
        <taxon>Sphingobacteriia</taxon>
        <taxon>Sphingobacteriales</taxon>
        <taxon>Sphingobacteriaceae</taxon>
        <taxon>Sphingobacterium</taxon>
    </lineage>
</organism>
<keyword evidence="5" id="KW-1185">Reference proteome</keyword>
<sequence>MLNKEYEVIIIGGSYAGLSAAMALGRSLRNVLVIDAGSPCNQQTPHSHNFLTQDGETPANIYKKAFDQVRQYKTIDFLEDFATEASKTDTGFTVRTKNNQTFSTKKLIISSGIKDQMPDIDGFSSSWGISVIHCPYCHGYEFRNEATGIFANGEEAMHYVKLLSQLTNKLSIFTNGPALFTEEQKVVFNQKGIAVIETPIKKINHQNGYLNSVQLADGQEHKLKALYARLPFKQHSAIPEQLGCTFSKNGFVEVSPMQETSVEGVFACGDNSNPMRSVANAVYTGNFAGASVNSKLAEESFNRVK</sequence>
<dbReference type="EMBL" id="PRDK01000009">
    <property type="protein sequence ID" value="MBE8715175.1"/>
    <property type="molecule type" value="Genomic_DNA"/>
</dbReference>
<dbReference type="Pfam" id="PF07992">
    <property type="entry name" value="Pyr_redox_2"/>
    <property type="match status" value="1"/>
</dbReference>
<dbReference type="Proteomes" id="UP000616201">
    <property type="component" value="Unassembled WGS sequence"/>
</dbReference>
<dbReference type="PRINTS" id="PR00469">
    <property type="entry name" value="PNDRDTASEII"/>
</dbReference>
<dbReference type="InterPro" id="IPR036188">
    <property type="entry name" value="FAD/NAD-bd_sf"/>
</dbReference>
<dbReference type="SUPFAM" id="SSF51905">
    <property type="entry name" value="FAD/NAD(P)-binding domain"/>
    <property type="match status" value="1"/>
</dbReference>
<dbReference type="InterPro" id="IPR023753">
    <property type="entry name" value="FAD/NAD-binding_dom"/>
</dbReference>